<comment type="caution">
    <text evidence="2">The sequence shown here is derived from an EMBL/GenBank/DDBJ whole genome shotgun (WGS) entry which is preliminary data.</text>
</comment>
<protein>
    <recommendedName>
        <fullName evidence="4">Glycerol-3-phosphate dehydrogenase NAD-dependent C-terminal domain-containing protein</fullName>
    </recommendedName>
</protein>
<proteinExistence type="predicted"/>
<name>A0AAD4US67_PRUDU</name>
<feature type="region of interest" description="Disordered" evidence="1">
    <location>
        <begin position="163"/>
        <end position="194"/>
    </location>
</feature>
<dbReference type="EMBL" id="JAJFAZ020000082">
    <property type="protein sequence ID" value="KAI5311171.1"/>
    <property type="molecule type" value="Genomic_DNA"/>
</dbReference>
<dbReference type="PANTHER" id="PTHR11728:SF44">
    <property type="entry name" value="GLYCEROL-3-PHOSPHATE DEHYDROGENASE [NAD(+)] 3, CYTOSOLIC-RELATED"/>
    <property type="match status" value="1"/>
</dbReference>
<dbReference type="AlphaFoldDB" id="A0AAD4US67"/>
<dbReference type="Proteomes" id="UP001054821">
    <property type="component" value="Unassembled WGS sequence"/>
</dbReference>
<dbReference type="InterPro" id="IPR008927">
    <property type="entry name" value="6-PGluconate_DH-like_C_sf"/>
</dbReference>
<keyword evidence="3" id="KW-1185">Reference proteome</keyword>
<accession>A0AAD4US67</accession>
<organism evidence="2 3">
    <name type="scientific">Prunus dulcis</name>
    <name type="common">Almond</name>
    <name type="synonym">Amygdalus dulcis</name>
    <dbReference type="NCBI Taxonomy" id="3755"/>
    <lineage>
        <taxon>Eukaryota</taxon>
        <taxon>Viridiplantae</taxon>
        <taxon>Streptophyta</taxon>
        <taxon>Embryophyta</taxon>
        <taxon>Tracheophyta</taxon>
        <taxon>Spermatophyta</taxon>
        <taxon>Magnoliopsida</taxon>
        <taxon>eudicotyledons</taxon>
        <taxon>Gunneridae</taxon>
        <taxon>Pentapetalae</taxon>
        <taxon>rosids</taxon>
        <taxon>fabids</taxon>
        <taxon>Rosales</taxon>
        <taxon>Rosaceae</taxon>
        <taxon>Amygdaloideae</taxon>
        <taxon>Amygdaleae</taxon>
        <taxon>Prunus</taxon>
    </lineage>
</organism>
<evidence type="ECO:0000313" key="2">
    <source>
        <dbReference type="EMBL" id="KAI5311171.1"/>
    </source>
</evidence>
<dbReference type="SUPFAM" id="SSF48179">
    <property type="entry name" value="6-phosphogluconate dehydrogenase C-terminal domain-like"/>
    <property type="match status" value="1"/>
</dbReference>
<dbReference type="GO" id="GO:0005829">
    <property type="term" value="C:cytosol"/>
    <property type="evidence" value="ECO:0007669"/>
    <property type="project" value="TreeGrafter"/>
</dbReference>
<dbReference type="PANTHER" id="PTHR11728">
    <property type="entry name" value="GLYCEROL-3-PHOSPHATE DEHYDROGENASE"/>
    <property type="match status" value="1"/>
</dbReference>
<evidence type="ECO:0008006" key="4">
    <source>
        <dbReference type="Google" id="ProtNLM"/>
    </source>
</evidence>
<dbReference type="GO" id="GO:0006072">
    <property type="term" value="P:glycerol-3-phosphate metabolic process"/>
    <property type="evidence" value="ECO:0007669"/>
    <property type="project" value="TreeGrafter"/>
</dbReference>
<dbReference type="GO" id="GO:0047952">
    <property type="term" value="F:glycerol-3-phosphate dehydrogenase [NAD(P)+] activity"/>
    <property type="evidence" value="ECO:0007669"/>
    <property type="project" value="TreeGrafter"/>
</dbReference>
<feature type="compositionally biased region" description="Basic and acidic residues" evidence="1">
    <location>
        <begin position="164"/>
        <end position="173"/>
    </location>
</feature>
<sequence>MGGLKNVYAIGAGMVAALTNESATRQIGTTSHIVTSEMIIYHPFVGRRTREASRAFGKGMIQGVSAVKAFFELLSQPSLSILHPEENEPIAPVELCPILKMLYRILIIREFPPQAILQALRDETMNDPRDRIAIAQTHAFYRPSLLGQKCRWWDYASSDDDVSEEIRENKENEPAQVPQDDPQPPTRPHTQSVGSSYQQLLNVLPSSLSSFNENLPLMLQCS</sequence>
<reference evidence="2 3" key="1">
    <citation type="journal article" date="2022" name="G3 (Bethesda)">
        <title>Whole-genome sequence and methylome profiling of the almond [Prunus dulcis (Mill.) D.A. Webb] cultivar 'Nonpareil'.</title>
        <authorList>
            <person name="D'Amico-Willman K.M."/>
            <person name="Ouma W.Z."/>
            <person name="Meulia T."/>
            <person name="Sideli G.M."/>
            <person name="Gradziel T.M."/>
            <person name="Fresnedo-Ramirez J."/>
        </authorList>
    </citation>
    <scope>NUCLEOTIDE SEQUENCE [LARGE SCALE GENOMIC DNA]</scope>
    <source>
        <strain evidence="2">Clone GOH B32 T37-40</strain>
    </source>
</reference>
<evidence type="ECO:0000313" key="3">
    <source>
        <dbReference type="Proteomes" id="UP001054821"/>
    </source>
</evidence>
<gene>
    <name evidence="2" type="ORF">L3X38_000344</name>
</gene>
<evidence type="ECO:0000256" key="1">
    <source>
        <dbReference type="SAM" id="MobiDB-lite"/>
    </source>
</evidence>